<evidence type="ECO:0000313" key="4">
    <source>
        <dbReference type="EMBL" id="KQB53546.1"/>
    </source>
</evidence>
<dbReference type="InterPro" id="IPR017871">
    <property type="entry name" value="ABC_transporter-like_CS"/>
</dbReference>
<comment type="caution">
    <text evidence="4">The sequence shown here is derived from an EMBL/GenBank/DDBJ whole genome shotgun (WGS) entry which is preliminary data.</text>
</comment>
<keyword evidence="1" id="KW-0547">Nucleotide-binding</keyword>
<dbReference type="InterPro" id="IPR003593">
    <property type="entry name" value="AAA+_ATPase"/>
</dbReference>
<gene>
    <name evidence="4" type="ORF">AQS70_02005</name>
</gene>
<organism evidence="4 5">
    <name type="scientific">Pseudomonas endophytica</name>
    <dbReference type="NCBI Taxonomy" id="1563157"/>
    <lineage>
        <taxon>Bacteria</taxon>
        <taxon>Pseudomonadati</taxon>
        <taxon>Pseudomonadota</taxon>
        <taxon>Gammaproteobacteria</taxon>
        <taxon>Pseudomonadales</taxon>
        <taxon>Pseudomonadaceae</taxon>
        <taxon>Pseudomonas</taxon>
    </lineage>
</organism>
<dbReference type="Proteomes" id="UP000050342">
    <property type="component" value="Unassembled WGS sequence"/>
</dbReference>
<evidence type="ECO:0000313" key="5">
    <source>
        <dbReference type="Proteomes" id="UP000050342"/>
    </source>
</evidence>
<evidence type="ECO:0000256" key="1">
    <source>
        <dbReference type="ARBA" id="ARBA00022741"/>
    </source>
</evidence>
<dbReference type="SUPFAM" id="SSF52540">
    <property type="entry name" value="P-loop containing nucleoside triphosphate hydrolases"/>
    <property type="match status" value="1"/>
</dbReference>
<dbReference type="PANTHER" id="PTHR42794:SF2">
    <property type="entry name" value="ABC TRANSPORTER ATP-BINDING PROTEIN"/>
    <property type="match status" value="1"/>
</dbReference>
<dbReference type="RefSeq" id="WP_055102957.1">
    <property type="nucleotide sequence ID" value="NZ_LLWH01000165.1"/>
</dbReference>
<dbReference type="STRING" id="1563157.AQS70_02005"/>
<feature type="domain" description="ABC transporter" evidence="3">
    <location>
        <begin position="1"/>
        <end position="237"/>
    </location>
</feature>
<dbReference type="SMART" id="SM00382">
    <property type="entry name" value="AAA"/>
    <property type="match status" value="1"/>
</dbReference>
<evidence type="ECO:0000256" key="2">
    <source>
        <dbReference type="ARBA" id="ARBA00022840"/>
    </source>
</evidence>
<dbReference type="Pfam" id="PF00005">
    <property type="entry name" value="ABC_tran"/>
    <property type="match status" value="1"/>
</dbReference>
<evidence type="ECO:0000259" key="3">
    <source>
        <dbReference type="PROSITE" id="PS50893"/>
    </source>
</evidence>
<dbReference type="OrthoDB" id="5292475at2"/>
<dbReference type="GO" id="GO:0005524">
    <property type="term" value="F:ATP binding"/>
    <property type="evidence" value="ECO:0007669"/>
    <property type="project" value="UniProtKB-KW"/>
</dbReference>
<dbReference type="InterPro" id="IPR027417">
    <property type="entry name" value="P-loop_NTPase"/>
</dbReference>
<name>A0A0Q0X8X2_9PSED</name>
<dbReference type="CDD" id="cd03214">
    <property type="entry name" value="ABC_Iron-Siderophores_B12_Hemin"/>
    <property type="match status" value="1"/>
</dbReference>
<dbReference type="InterPro" id="IPR003439">
    <property type="entry name" value="ABC_transporter-like_ATP-bd"/>
</dbReference>
<reference evidence="4 5" key="1">
    <citation type="submission" date="2015-10" db="EMBL/GenBank/DDBJ databases">
        <title>Pseudomonas helleri sp. nov. and Pseudomonas weihenstephanensis sp. nov., isolated from raw cows milk.</title>
        <authorList>
            <person name="Von Neubeck M."/>
            <person name="Huptas C."/>
            <person name="Wenning M."/>
            <person name="Scherer S."/>
        </authorList>
    </citation>
    <scope>NUCLEOTIDE SEQUENCE [LARGE SCALE GENOMIC DNA]</scope>
    <source>
        <strain evidence="4 5">BSTT44</strain>
    </source>
</reference>
<dbReference type="Gene3D" id="3.40.50.300">
    <property type="entry name" value="P-loop containing nucleotide triphosphate hydrolases"/>
    <property type="match status" value="1"/>
</dbReference>
<sequence length="258" mass="27673">MSAQGLVVSHAQVTYGRRAVIHDASLPELQPGTLTALIGPNGAGKSTLLRGLAGLERLTGSVSLQGLQLTAMSVPERARLITYMPQHLPPGLGLSVIESVMAALRVGGSGGDYLEQAYAALQRIGIEHLADRMLNALSGGQRQLVSLAQLIARRPNVMLLDEPTSALDLRYQLRVMECVRGMVRQHQLIAVIVMHDISLAARYADNIAVLREGQVMGFGAAHEVLTPQLFADVYGVQARVERCSQQTLQILVDCPIGG</sequence>
<proteinExistence type="predicted"/>
<keyword evidence="5" id="KW-1185">Reference proteome</keyword>
<dbReference type="PANTHER" id="PTHR42794">
    <property type="entry name" value="HEMIN IMPORT ATP-BINDING PROTEIN HMUV"/>
    <property type="match status" value="1"/>
</dbReference>
<dbReference type="PROSITE" id="PS50893">
    <property type="entry name" value="ABC_TRANSPORTER_2"/>
    <property type="match status" value="1"/>
</dbReference>
<accession>A0A0Q0X8X2</accession>
<dbReference type="PROSITE" id="PS00211">
    <property type="entry name" value="ABC_TRANSPORTER_1"/>
    <property type="match status" value="1"/>
</dbReference>
<dbReference type="AlphaFoldDB" id="A0A0Q0X8X2"/>
<keyword evidence="2" id="KW-0067">ATP-binding</keyword>
<protein>
    <submittedName>
        <fullName evidence="4">Iron ABC transporter</fullName>
    </submittedName>
</protein>
<dbReference type="GO" id="GO:0016887">
    <property type="term" value="F:ATP hydrolysis activity"/>
    <property type="evidence" value="ECO:0007669"/>
    <property type="project" value="InterPro"/>
</dbReference>
<dbReference type="EMBL" id="LLWH01000165">
    <property type="protein sequence ID" value="KQB53546.1"/>
    <property type="molecule type" value="Genomic_DNA"/>
</dbReference>